<keyword evidence="3 6" id="KW-0812">Transmembrane</keyword>
<protein>
    <submittedName>
        <fullName evidence="9">Emopamil binding protein like</fullName>
    </submittedName>
</protein>
<dbReference type="PANTHER" id="PTHR14207">
    <property type="entry name" value="STEROL ISOMERASE"/>
    <property type="match status" value="1"/>
</dbReference>
<evidence type="ECO:0000256" key="4">
    <source>
        <dbReference type="ARBA" id="ARBA00022989"/>
    </source>
</evidence>
<keyword evidence="10" id="KW-1185">Reference proteome</keyword>
<dbReference type="AlphaFoldDB" id="A0A8T1SVB5"/>
<comment type="subcellular location">
    <subcellularLocation>
        <location evidence="1">Membrane</location>
        <topology evidence="1">Multi-pass membrane protein</topology>
    </subcellularLocation>
</comment>
<sequence>APASLCPGLCRLAAPPCLCARGCRRVAGPRPLSLAVPALWLGRASGLRGWEPLPWPPGERGMAGRGAAAPPLLSAAAAGSLAVCAVQLGLAWALGRRLGGRGAPADRWVLGWLCYDVLVHCTLEGPFVYLSLIGTVAESDNIFASLWKEYGRADARWLYSDPTIVSLEILTVVLDSLLALILIYAIIKDKYYRHFIQVTLCVCELYGGWMTFCPDWLIGSPNLDTSNWLYLWVYLVFFNGIWVVIPVLLLWQSWLGLKQMHHEKSNIRKKIR</sequence>
<gene>
    <name evidence="9" type="primary">EBPL</name>
    <name evidence="9" type="ORF">G0U57_021489</name>
</gene>
<dbReference type="InterPro" id="IPR007905">
    <property type="entry name" value="EBP"/>
</dbReference>
<feature type="non-terminal residue" evidence="9">
    <location>
        <position position="272"/>
    </location>
</feature>
<evidence type="ECO:0000256" key="6">
    <source>
        <dbReference type="PROSITE-ProRule" id="PRU01087"/>
    </source>
</evidence>
<dbReference type="GO" id="GO:0016020">
    <property type="term" value="C:membrane"/>
    <property type="evidence" value="ECO:0007669"/>
    <property type="project" value="UniProtKB-SubCell"/>
</dbReference>
<comment type="caution">
    <text evidence="9">The sequence shown here is derived from an EMBL/GenBank/DDBJ whole genome shotgun (WGS) entry which is preliminary data.</text>
</comment>
<proteinExistence type="inferred from homology"/>
<dbReference type="GO" id="GO:0047750">
    <property type="term" value="F:cholestenol delta-isomerase activity"/>
    <property type="evidence" value="ECO:0007669"/>
    <property type="project" value="InterPro"/>
</dbReference>
<dbReference type="InterPro" id="IPR033118">
    <property type="entry name" value="EXPERA"/>
</dbReference>
<evidence type="ECO:0000313" key="9">
    <source>
        <dbReference type="EMBL" id="KAG6932454.1"/>
    </source>
</evidence>
<dbReference type="GO" id="GO:0005783">
    <property type="term" value="C:endoplasmic reticulum"/>
    <property type="evidence" value="ECO:0007669"/>
    <property type="project" value="TreeGrafter"/>
</dbReference>
<evidence type="ECO:0000256" key="2">
    <source>
        <dbReference type="ARBA" id="ARBA00008337"/>
    </source>
</evidence>
<dbReference type="EMBL" id="JAHGAV010000096">
    <property type="protein sequence ID" value="KAG6932454.1"/>
    <property type="molecule type" value="Genomic_DNA"/>
</dbReference>
<organism evidence="9 10">
    <name type="scientific">Chelydra serpentina</name>
    <name type="common">Snapping turtle</name>
    <name type="synonym">Testudo serpentina</name>
    <dbReference type="NCBI Taxonomy" id="8475"/>
    <lineage>
        <taxon>Eukaryota</taxon>
        <taxon>Metazoa</taxon>
        <taxon>Chordata</taxon>
        <taxon>Craniata</taxon>
        <taxon>Vertebrata</taxon>
        <taxon>Euteleostomi</taxon>
        <taxon>Archelosauria</taxon>
        <taxon>Testudinata</taxon>
        <taxon>Testudines</taxon>
        <taxon>Cryptodira</taxon>
        <taxon>Durocryptodira</taxon>
        <taxon>Americhelydia</taxon>
        <taxon>Chelydroidea</taxon>
        <taxon>Chelydridae</taxon>
        <taxon>Chelydra</taxon>
    </lineage>
</organism>
<dbReference type="Proteomes" id="UP000765507">
    <property type="component" value="Unassembled WGS sequence"/>
</dbReference>
<evidence type="ECO:0000313" key="10">
    <source>
        <dbReference type="Proteomes" id="UP000765507"/>
    </source>
</evidence>
<dbReference type="GO" id="GO:0016125">
    <property type="term" value="P:sterol metabolic process"/>
    <property type="evidence" value="ECO:0007669"/>
    <property type="project" value="InterPro"/>
</dbReference>
<evidence type="ECO:0000256" key="1">
    <source>
        <dbReference type="ARBA" id="ARBA00004141"/>
    </source>
</evidence>
<dbReference type="OrthoDB" id="58557at2759"/>
<evidence type="ECO:0000256" key="5">
    <source>
        <dbReference type="ARBA" id="ARBA00023136"/>
    </source>
</evidence>
<comment type="similarity">
    <text evidence="2">Belongs to the EBP family.</text>
</comment>
<dbReference type="PANTHER" id="PTHR14207:SF1">
    <property type="entry name" value="EMOPAMIL-BINDING PROTEIN-LIKE"/>
    <property type="match status" value="1"/>
</dbReference>
<dbReference type="Pfam" id="PF05241">
    <property type="entry name" value="EBP"/>
    <property type="match status" value="1"/>
</dbReference>
<accession>A0A8T1SVB5</accession>
<dbReference type="PROSITE" id="PS51751">
    <property type="entry name" value="EXPERA"/>
    <property type="match status" value="1"/>
</dbReference>
<feature type="domain" description="EXPERA" evidence="8">
    <location>
        <begin position="105"/>
        <end position="250"/>
    </location>
</feature>
<feature type="transmembrane region" description="Helical" evidence="7">
    <location>
        <begin position="232"/>
        <end position="251"/>
    </location>
</feature>
<reference evidence="9 10" key="1">
    <citation type="journal article" date="2020" name="G3 (Bethesda)">
        <title>Draft Genome of the Common Snapping Turtle, Chelydra serpentina, a Model for Phenotypic Plasticity in Reptiles.</title>
        <authorList>
            <person name="Das D."/>
            <person name="Singh S.K."/>
            <person name="Bierstedt J."/>
            <person name="Erickson A."/>
            <person name="Galli G.L.J."/>
            <person name="Crossley D.A. 2nd"/>
            <person name="Rhen T."/>
        </authorList>
    </citation>
    <scope>NUCLEOTIDE SEQUENCE [LARGE SCALE GENOMIC DNA]</scope>
    <source>
        <strain evidence="9">KW</strain>
    </source>
</reference>
<feature type="transmembrane region" description="Helical" evidence="7">
    <location>
        <begin position="72"/>
        <end position="94"/>
    </location>
</feature>
<feature type="transmembrane region" description="Helical" evidence="7">
    <location>
        <begin position="164"/>
        <end position="187"/>
    </location>
</feature>
<name>A0A8T1SVB5_CHESE</name>
<evidence type="ECO:0000259" key="8">
    <source>
        <dbReference type="PROSITE" id="PS51751"/>
    </source>
</evidence>
<evidence type="ECO:0000256" key="3">
    <source>
        <dbReference type="ARBA" id="ARBA00022692"/>
    </source>
</evidence>
<keyword evidence="4 6" id="KW-1133">Transmembrane helix</keyword>
<evidence type="ECO:0000256" key="7">
    <source>
        <dbReference type="SAM" id="Phobius"/>
    </source>
</evidence>
<feature type="transmembrane region" description="Helical" evidence="7">
    <location>
        <begin position="194"/>
        <end position="212"/>
    </location>
</feature>
<keyword evidence="5 6" id="KW-0472">Membrane</keyword>